<proteinExistence type="predicted"/>
<gene>
    <name evidence="4" type="ORF">IAB07_04405</name>
</gene>
<feature type="domain" description="Calcineurin-like phosphoesterase" evidence="3">
    <location>
        <begin position="13"/>
        <end position="206"/>
    </location>
</feature>
<organism evidence="4 5">
    <name type="scientific">Candidatus Caccalectryoclostridium excrementigallinarum</name>
    <dbReference type="NCBI Taxonomy" id="2840710"/>
    <lineage>
        <taxon>Bacteria</taxon>
        <taxon>Bacillati</taxon>
        <taxon>Bacillota</taxon>
        <taxon>Clostridia</taxon>
        <taxon>Christensenellales</taxon>
        <taxon>Christensenellaceae</taxon>
        <taxon>Christensenellaceae incertae sedis</taxon>
        <taxon>Candidatus Caccalectryoclostridium</taxon>
    </lineage>
</organism>
<dbReference type="AlphaFoldDB" id="A0A9D1MMQ5"/>
<comment type="caution">
    <text evidence="4">The sequence shown here is derived from an EMBL/GenBank/DDBJ whole genome shotgun (WGS) entry which is preliminary data.</text>
</comment>
<evidence type="ECO:0000259" key="3">
    <source>
        <dbReference type="Pfam" id="PF00149"/>
    </source>
</evidence>
<dbReference type="GO" id="GO:0009245">
    <property type="term" value="P:lipid A biosynthetic process"/>
    <property type="evidence" value="ECO:0007669"/>
    <property type="project" value="TreeGrafter"/>
</dbReference>
<evidence type="ECO:0000256" key="2">
    <source>
        <dbReference type="ARBA" id="ARBA00022801"/>
    </source>
</evidence>
<sequence>MHFERKVWQEKSFRVAVMSDSQLSPFFWKKDNTFERNLRRACRRFAALSPDVLVFAGDICNIASKAAYARFRAAIEEAFGEKMPALFAIMGNHDYFPRPEIPALRRKKFVKETSLPPFWHYEVGGYRFIGVSPDCGSLFRGYEKIGAAMREEIEKAVAASGERPVTLITHNARPGTVYGSDDWGDKSLDFLKDYPTLLHISGHLHYSLLDERSIYIGENVCLGTQSTAYVEMEKGKANGSVPPDAHDAAMGYVLDYSPAGIEVKRINLVTGEEEKKERRLFIPAKGGKERLAALKASRPLPPPPVMSAVAGVSETKEGRTFLVFERGESEDLVHSYKVVYDTGEEQLYFSDFYRGGARLGGQMRLELFGMKKGVYSADVYALDSFGRESESAVHIDGITITKKRRYPLVFAPDARYL</sequence>
<dbReference type="PANTHER" id="PTHR31302">
    <property type="entry name" value="TRANSMEMBRANE PROTEIN WITH METALLOPHOSPHOESTERASE DOMAIN-RELATED"/>
    <property type="match status" value="1"/>
</dbReference>
<dbReference type="InterPro" id="IPR004843">
    <property type="entry name" value="Calcineurin-like_PHP"/>
</dbReference>
<reference evidence="4" key="1">
    <citation type="submission" date="2020-10" db="EMBL/GenBank/DDBJ databases">
        <authorList>
            <person name="Gilroy R."/>
        </authorList>
    </citation>
    <scope>NUCLEOTIDE SEQUENCE</scope>
    <source>
        <strain evidence="4">9366</strain>
    </source>
</reference>
<keyword evidence="1" id="KW-0479">Metal-binding</keyword>
<dbReference type="GO" id="GO:0016020">
    <property type="term" value="C:membrane"/>
    <property type="evidence" value="ECO:0007669"/>
    <property type="project" value="GOC"/>
</dbReference>
<accession>A0A9D1MMQ5</accession>
<dbReference type="InterPro" id="IPR029052">
    <property type="entry name" value="Metallo-depent_PP-like"/>
</dbReference>
<dbReference type="SUPFAM" id="SSF56300">
    <property type="entry name" value="Metallo-dependent phosphatases"/>
    <property type="match status" value="1"/>
</dbReference>
<dbReference type="GO" id="GO:0046872">
    <property type="term" value="F:metal ion binding"/>
    <property type="evidence" value="ECO:0007669"/>
    <property type="project" value="UniProtKB-KW"/>
</dbReference>
<dbReference type="PANTHER" id="PTHR31302:SF31">
    <property type="entry name" value="PHOSPHODIESTERASE YAEI"/>
    <property type="match status" value="1"/>
</dbReference>
<name>A0A9D1MMQ5_9FIRM</name>
<dbReference type="EMBL" id="DVNJ01000024">
    <property type="protein sequence ID" value="HIU62986.1"/>
    <property type="molecule type" value="Genomic_DNA"/>
</dbReference>
<keyword evidence="2" id="KW-0378">Hydrolase</keyword>
<dbReference type="Pfam" id="PF00149">
    <property type="entry name" value="Metallophos"/>
    <property type="match status" value="1"/>
</dbReference>
<protein>
    <submittedName>
        <fullName evidence="4">Metallophosphoesterase</fullName>
    </submittedName>
</protein>
<dbReference type="InterPro" id="IPR051158">
    <property type="entry name" value="Metallophosphoesterase_sf"/>
</dbReference>
<dbReference type="GO" id="GO:0008758">
    <property type="term" value="F:UDP-2,3-diacylglucosamine hydrolase activity"/>
    <property type="evidence" value="ECO:0007669"/>
    <property type="project" value="TreeGrafter"/>
</dbReference>
<evidence type="ECO:0000313" key="5">
    <source>
        <dbReference type="Proteomes" id="UP000824145"/>
    </source>
</evidence>
<dbReference type="Proteomes" id="UP000824145">
    <property type="component" value="Unassembled WGS sequence"/>
</dbReference>
<reference evidence="4" key="2">
    <citation type="journal article" date="2021" name="PeerJ">
        <title>Extensive microbial diversity within the chicken gut microbiome revealed by metagenomics and culture.</title>
        <authorList>
            <person name="Gilroy R."/>
            <person name="Ravi A."/>
            <person name="Getino M."/>
            <person name="Pursley I."/>
            <person name="Horton D.L."/>
            <person name="Alikhan N.F."/>
            <person name="Baker D."/>
            <person name="Gharbi K."/>
            <person name="Hall N."/>
            <person name="Watson M."/>
            <person name="Adriaenssens E.M."/>
            <person name="Foster-Nyarko E."/>
            <person name="Jarju S."/>
            <person name="Secka A."/>
            <person name="Antonio M."/>
            <person name="Oren A."/>
            <person name="Chaudhuri R.R."/>
            <person name="La Ragione R."/>
            <person name="Hildebrand F."/>
            <person name="Pallen M.J."/>
        </authorList>
    </citation>
    <scope>NUCLEOTIDE SEQUENCE</scope>
    <source>
        <strain evidence="4">9366</strain>
    </source>
</reference>
<evidence type="ECO:0000256" key="1">
    <source>
        <dbReference type="ARBA" id="ARBA00022723"/>
    </source>
</evidence>
<evidence type="ECO:0000313" key="4">
    <source>
        <dbReference type="EMBL" id="HIU62986.1"/>
    </source>
</evidence>
<dbReference type="Gene3D" id="3.60.21.10">
    <property type="match status" value="1"/>
</dbReference>